<gene>
    <name evidence="24" type="primary">nirS</name>
    <name evidence="24" type="ORF">HPTL_0920</name>
</gene>
<dbReference type="Gene3D" id="1.10.760.10">
    <property type="entry name" value="Cytochrome c-like domain"/>
    <property type="match status" value="1"/>
</dbReference>
<comment type="subunit">
    <text evidence="4">Homodimer.</text>
</comment>
<evidence type="ECO:0000256" key="5">
    <source>
        <dbReference type="ARBA" id="ARBA00011882"/>
    </source>
</evidence>
<evidence type="ECO:0000256" key="12">
    <source>
        <dbReference type="ARBA" id="ARBA00023002"/>
    </source>
</evidence>
<evidence type="ECO:0000313" key="25">
    <source>
        <dbReference type="Proteomes" id="UP000262004"/>
    </source>
</evidence>
<accession>A0A2Z6DXY7</accession>
<dbReference type="GO" id="GO:0042597">
    <property type="term" value="C:periplasmic space"/>
    <property type="evidence" value="ECO:0007669"/>
    <property type="project" value="UniProtKB-SubCell"/>
</dbReference>
<dbReference type="InterPro" id="IPR051200">
    <property type="entry name" value="Host-pathogen_enzymatic-act"/>
</dbReference>
<evidence type="ECO:0000256" key="2">
    <source>
        <dbReference type="ARBA" id="ARBA00001971"/>
    </source>
</evidence>
<keyword evidence="6" id="KW-0813">Transport</keyword>
<evidence type="ECO:0000256" key="21">
    <source>
        <dbReference type="PROSITE-ProRule" id="PRU00433"/>
    </source>
</evidence>
<dbReference type="EC" id="1.7.99.1" evidence="16"/>
<evidence type="ECO:0000313" key="24">
    <source>
        <dbReference type="EMBL" id="BBD77188.1"/>
    </source>
</evidence>
<evidence type="ECO:0000256" key="18">
    <source>
        <dbReference type="ARBA" id="ARBA00075012"/>
    </source>
</evidence>
<dbReference type="PANTHER" id="PTHR47197">
    <property type="entry name" value="PROTEIN NIRF"/>
    <property type="match status" value="1"/>
</dbReference>
<dbReference type="GO" id="GO:0009055">
    <property type="term" value="F:electron transfer activity"/>
    <property type="evidence" value="ECO:0007669"/>
    <property type="project" value="InterPro"/>
</dbReference>
<evidence type="ECO:0000256" key="20">
    <source>
        <dbReference type="ARBA" id="ARBA00080115"/>
    </source>
</evidence>
<dbReference type="SUPFAM" id="SSF51004">
    <property type="entry name" value="C-terminal (heme d1) domain of cytochrome cd1-nitrite reductase"/>
    <property type="match status" value="1"/>
</dbReference>
<evidence type="ECO:0000256" key="6">
    <source>
        <dbReference type="ARBA" id="ARBA00022448"/>
    </source>
</evidence>
<evidence type="ECO:0000256" key="10">
    <source>
        <dbReference type="ARBA" id="ARBA00022764"/>
    </source>
</evidence>
<keyword evidence="9 22" id="KW-0732">Signal</keyword>
<evidence type="ECO:0000256" key="8">
    <source>
        <dbReference type="ARBA" id="ARBA00022723"/>
    </source>
</evidence>
<keyword evidence="11" id="KW-0249">Electron transport</keyword>
<evidence type="ECO:0000259" key="23">
    <source>
        <dbReference type="PROSITE" id="PS51007"/>
    </source>
</evidence>
<name>A0A2Z6DXY7_HYDTE</name>
<dbReference type="PANTHER" id="PTHR47197:SF3">
    <property type="entry name" value="DIHYDRO-HEME D1 DEHYDROGENASE"/>
    <property type="match status" value="1"/>
</dbReference>
<evidence type="ECO:0000256" key="17">
    <source>
        <dbReference type="ARBA" id="ARBA00071688"/>
    </source>
</evidence>
<dbReference type="GO" id="GO:0050418">
    <property type="term" value="F:hydroxylamine reductase activity"/>
    <property type="evidence" value="ECO:0007669"/>
    <property type="project" value="UniProtKB-EC"/>
</dbReference>
<evidence type="ECO:0000256" key="3">
    <source>
        <dbReference type="ARBA" id="ARBA00004418"/>
    </source>
</evidence>
<comment type="subcellular location">
    <subcellularLocation>
        <location evidence="3">Periplasm</location>
    </subcellularLocation>
</comment>
<evidence type="ECO:0000256" key="7">
    <source>
        <dbReference type="ARBA" id="ARBA00022617"/>
    </source>
</evidence>
<protein>
    <recommendedName>
        <fullName evidence="17">Nitrite reductase</fullName>
        <ecNumber evidence="5">1.7.2.1</ecNumber>
        <ecNumber evidence="16">1.7.99.1</ecNumber>
    </recommendedName>
    <alternativeName>
        <fullName evidence="19">Cytochrome cd1</fullName>
    </alternativeName>
    <alternativeName>
        <fullName evidence="20">Cytochrome oxidase</fullName>
    </alternativeName>
    <alternativeName>
        <fullName evidence="18">Hydroxylamine reductase</fullName>
    </alternativeName>
</protein>
<reference evidence="24 25" key="1">
    <citation type="submission" date="2018-04" db="EMBL/GenBank/DDBJ databases">
        <title>Complete genome sequence of Hydrogenophilus thermoluteolus TH-1.</title>
        <authorList>
            <person name="Arai H."/>
        </authorList>
    </citation>
    <scope>NUCLEOTIDE SEQUENCE [LARGE SCALE GENOMIC DNA]</scope>
    <source>
        <strain evidence="24 25">TH-1</strain>
    </source>
</reference>
<dbReference type="Gene3D" id="2.140.10.20">
    <property type="entry name" value="C-terminal (heme d1) domain of cytochrome cd1-nitrite reductase"/>
    <property type="match status" value="1"/>
</dbReference>
<keyword evidence="7 21" id="KW-0349">Heme</keyword>
<comment type="catalytic activity">
    <reaction evidence="14">
        <text>nitric oxide + Fe(III)-[cytochrome c] + H2O = Fe(II)-[cytochrome c] + nitrite + 2 H(+)</text>
        <dbReference type="Rhea" id="RHEA:15233"/>
        <dbReference type="Rhea" id="RHEA-COMP:10350"/>
        <dbReference type="Rhea" id="RHEA-COMP:14399"/>
        <dbReference type="ChEBI" id="CHEBI:15377"/>
        <dbReference type="ChEBI" id="CHEBI:15378"/>
        <dbReference type="ChEBI" id="CHEBI:16301"/>
        <dbReference type="ChEBI" id="CHEBI:16480"/>
        <dbReference type="ChEBI" id="CHEBI:29033"/>
        <dbReference type="ChEBI" id="CHEBI:29034"/>
        <dbReference type="EC" id="1.7.2.1"/>
    </reaction>
</comment>
<dbReference type="FunFam" id="2.140.10.20:FF:000001">
    <property type="entry name" value="Nitrite reductase NirS"/>
    <property type="match status" value="1"/>
</dbReference>
<evidence type="ECO:0000256" key="19">
    <source>
        <dbReference type="ARBA" id="ARBA00077813"/>
    </source>
</evidence>
<comment type="cofactor">
    <cofactor evidence="2">
        <name>heme</name>
        <dbReference type="ChEBI" id="CHEBI:30413"/>
    </cofactor>
</comment>
<dbReference type="FunFam" id="1.10.760.10:FF:000027">
    <property type="entry name" value="Nitrite reductase"/>
    <property type="match status" value="1"/>
</dbReference>
<keyword evidence="10" id="KW-0574">Periplasm</keyword>
<evidence type="ECO:0000256" key="15">
    <source>
        <dbReference type="ARBA" id="ARBA00051350"/>
    </source>
</evidence>
<evidence type="ECO:0000256" key="13">
    <source>
        <dbReference type="ARBA" id="ARBA00023004"/>
    </source>
</evidence>
<evidence type="ECO:0000256" key="9">
    <source>
        <dbReference type="ARBA" id="ARBA00022729"/>
    </source>
</evidence>
<feature type="signal peptide" evidence="22">
    <location>
        <begin position="1"/>
        <end position="20"/>
    </location>
</feature>
<dbReference type="InterPro" id="IPR036909">
    <property type="entry name" value="Cyt_c-like_dom_sf"/>
</dbReference>
<dbReference type="KEGG" id="htl:HPTL_0920"/>
<evidence type="ECO:0000256" key="14">
    <source>
        <dbReference type="ARBA" id="ARBA00049340"/>
    </source>
</evidence>
<keyword evidence="8 21" id="KW-0479">Metal-binding</keyword>
<dbReference type="Proteomes" id="UP000262004">
    <property type="component" value="Chromosome"/>
</dbReference>
<organism evidence="24 25">
    <name type="scientific">Hydrogenophilus thermoluteolus</name>
    <name type="common">Pseudomonas hydrogenothermophila</name>
    <dbReference type="NCBI Taxonomy" id="297"/>
    <lineage>
        <taxon>Bacteria</taxon>
        <taxon>Pseudomonadati</taxon>
        <taxon>Pseudomonadota</taxon>
        <taxon>Hydrogenophilia</taxon>
        <taxon>Hydrogenophilales</taxon>
        <taxon>Hydrogenophilaceae</taxon>
        <taxon>Hydrogenophilus</taxon>
    </lineage>
</organism>
<dbReference type="GO" id="GO:0050421">
    <property type="term" value="F:nitrite reductase (NO-forming) activity"/>
    <property type="evidence" value="ECO:0007669"/>
    <property type="project" value="UniProtKB-EC"/>
</dbReference>
<proteinExistence type="predicted"/>
<sequence length="568" mass="63057">MKTLTLALLALPWATSVAFAQHKDVSKPEVNYQAGGSSLQGVEMHQDINPKAPPMTKAEFEKARKIYFERCAGCHGVLRKGATGKPLTPDITLEKGIPYLETFIKYGSPAGMPNWGTSGELTDEEVNLMARYIQQTPPQPPEFGLAEMKATWKVIVPPEKRPTKKMNNYNLDNLFSVTLRDVGRVALIDGDTKKIINIVPTGYAVHISRLSASGRYLYVIGRDAKINMIDLWMEKPDNVAEIRIGLEARSVETSKFKGYEDKYAIAGSYWPPQYVIMDADTLEPLKIVSTRGMTVDTQEYHPEPRVASIVASHFRPEFVVNIKETGKTHLVDYSDIDNLKITEIPLARFLHDGGWDASKRYFLVAANKSNKIAVIDAKEGKRVALIDVGNIPHPGRGANFVDPKYGPVWATGHLGDETIAVIGTDPEKHPQYAWKVVRTLKGQGGGNLFIKTHPKSKHLYVDTPLNPDPKVSQSVAVFDLTNLDAPPKILPIAEWAGLDDDGAKRVVQPEFNKDGDEVWFSVWSAKDKKSAIVVVDDKTLQPKAVIQDPALITPTGHFNVYNTQHDIY</sequence>
<dbReference type="PROSITE" id="PS51007">
    <property type="entry name" value="CYTC"/>
    <property type="match status" value="1"/>
</dbReference>
<dbReference type="InterPro" id="IPR003143">
    <property type="entry name" value="Cyt_cd1_C_sf"/>
</dbReference>
<feature type="domain" description="Cytochrome c" evidence="23">
    <location>
        <begin position="58"/>
        <end position="137"/>
    </location>
</feature>
<dbReference type="GO" id="GO:0046872">
    <property type="term" value="F:metal ion binding"/>
    <property type="evidence" value="ECO:0007669"/>
    <property type="project" value="UniProtKB-KW"/>
</dbReference>
<dbReference type="CDD" id="cd20779">
    <property type="entry name" value="8prop_hemeD1_NirS"/>
    <property type="match status" value="1"/>
</dbReference>
<evidence type="ECO:0000256" key="1">
    <source>
        <dbReference type="ARBA" id="ARBA00001926"/>
    </source>
</evidence>
<evidence type="ECO:0000256" key="4">
    <source>
        <dbReference type="ARBA" id="ARBA00011738"/>
    </source>
</evidence>
<keyword evidence="12" id="KW-0560">Oxidoreductase</keyword>
<dbReference type="Pfam" id="PF13442">
    <property type="entry name" value="Cytochrome_CBB3"/>
    <property type="match status" value="1"/>
</dbReference>
<dbReference type="AlphaFoldDB" id="A0A2Z6DXY7"/>
<dbReference type="SUPFAM" id="SSF46626">
    <property type="entry name" value="Cytochrome c"/>
    <property type="match status" value="1"/>
</dbReference>
<evidence type="ECO:0000256" key="16">
    <source>
        <dbReference type="ARBA" id="ARBA00067067"/>
    </source>
</evidence>
<dbReference type="EMBL" id="AP018558">
    <property type="protein sequence ID" value="BBD77188.1"/>
    <property type="molecule type" value="Genomic_DNA"/>
</dbReference>
<comment type="catalytic activity">
    <reaction evidence="15">
        <text>A + NH4(+) + H2O = hydroxylamine + AH2 + H(+)</text>
        <dbReference type="Rhea" id="RHEA:22052"/>
        <dbReference type="ChEBI" id="CHEBI:13193"/>
        <dbReference type="ChEBI" id="CHEBI:15377"/>
        <dbReference type="ChEBI" id="CHEBI:15378"/>
        <dbReference type="ChEBI" id="CHEBI:15429"/>
        <dbReference type="ChEBI" id="CHEBI:17499"/>
        <dbReference type="ChEBI" id="CHEBI:28938"/>
        <dbReference type="EC" id="1.7.99.1"/>
    </reaction>
</comment>
<evidence type="ECO:0000256" key="11">
    <source>
        <dbReference type="ARBA" id="ARBA00022982"/>
    </source>
</evidence>
<dbReference type="GO" id="GO:0020037">
    <property type="term" value="F:heme binding"/>
    <property type="evidence" value="ECO:0007669"/>
    <property type="project" value="InterPro"/>
</dbReference>
<dbReference type="Pfam" id="PF02239">
    <property type="entry name" value="Cytochrom_D1"/>
    <property type="match status" value="1"/>
</dbReference>
<evidence type="ECO:0000256" key="22">
    <source>
        <dbReference type="SAM" id="SignalP"/>
    </source>
</evidence>
<dbReference type="EC" id="1.7.2.1" evidence="5"/>
<keyword evidence="25" id="KW-1185">Reference proteome</keyword>
<feature type="chain" id="PRO_5016443210" description="Nitrite reductase" evidence="22">
    <location>
        <begin position="21"/>
        <end position="568"/>
    </location>
</feature>
<dbReference type="InterPro" id="IPR009056">
    <property type="entry name" value="Cyt_c-like_dom"/>
</dbReference>
<keyword evidence="13 21" id="KW-0408">Iron</keyword>
<dbReference type="InterPro" id="IPR011048">
    <property type="entry name" value="Haem_d1_sf"/>
</dbReference>
<comment type="cofactor">
    <cofactor evidence="1">
        <name>heme c</name>
        <dbReference type="ChEBI" id="CHEBI:61717"/>
    </cofactor>
</comment>